<dbReference type="SUPFAM" id="SSF55154">
    <property type="entry name" value="CYTH-like phosphatases"/>
    <property type="match status" value="1"/>
</dbReference>
<name>A0A3A8EUK7_9GAMM</name>
<dbReference type="Gene3D" id="1.40.20.10">
    <property type="entry name" value="CHAD domain"/>
    <property type="match status" value="1"/>
</dbReference>
<dbReference type="InterPro" id="IPR033469">
    <property type="entry name" value="CYTH-like_dom_sf"/>
</dbReference>
<dbReference type="EMBL" id="RAXT01000010">
    <property type="protein sequence ID" value="RKG38552.1"/>
    <property type="molecule type" value="Genomic_DNA"/>
</dbReference>
<dbReference type="SMART" id="SM01118">
    <property type="entry name" value="CYTH"/>
    <property type="match status" value="1"/>
</dbReference>
<dbReference type="Gene3D" id="2.40.320.10">
    <property type="entry name" value="Hypothetical Protein Pfu-838710-001"/>
    <property type="match status" value="1"/>
</dbReference>
<comment type="caution">
    <text evidence="2">The sequence shown here is derived from an EMBL/GenBank/DDBJ whole genome shotgun (WGS) entry which is preliminary data.</text>
</comment>
<organism evidence="2 3">
    <name type="scientific">Acinetobacter rongchengensis</name>
    <dbReference type="NCBI Taxonomy" id="2419601"/>
    <lineage>
        <taxon>Bacteria</taxon>
        <taxon>Pseudomonadati</taxon>
        <taxon>Pseudomonadota</taxon>
        <taxon>Gammaproteobacteria</taxon>
        <taxon>Moraxellales</taxon>
        <taxon>Moraxellaceae</taxon>
        <taxon>Acinetobacter</taxon>
    </lineage>
</organism>
<evidence type="ECO:0000259" key="1">
    <source>
        <dbReference type="PROSITE" id="PS51708"/>
    </source>
</evidence>
<reference evidence="2 3" key="1">
    <citation type="submission" date="2018-09" db="EMBL/GenBank/DDBJ databases">
        <title>The draft genome of Acinetobacter spp. strains.</title>
        <authorList>
            <person name="Qin J."/>
            <person name="Feng Y."/>
            <person name="Zong Z."/>
        </authorList>
    </citation>
    <scope>NUCLEOTIDE SEQUENCE [LARGE SCALE GENOMIC DNA]</scope>
    <source>
        <strain evidence="2 3">WCHAc060115</strain>
    </source>
</reference>
<accession>A0A3A8EUK7</accession>
<dbReference type="RefSeq" id="WP_120383645.1">
    <property type="nucleotide sequence ID" value="NZ_RAXT01000010.1"/>
</dbReference>
<dbReference type="PROSITE" id="PS51708">
    <property type="entry name" value="CHAD"/>
    <property type="match status" value="1"/>
</dbReference>
<dbReference type="OrthoDB" id="3034217at2"/>
<gene>
    <name evidence="2" type="ORF">D7V20_07255</name>
</gene>
<dbReference type="Proteomes" id="UP000280405">
    <property type="component" value="Unassembled WGS sequence"/>
</dbReference>
<sequence length="489" mass="57546">MQEIELKFQIPIDKRELIFKALQRKSVQHKSIETLYFDNIQFDLFQHAILLKQRLENKQSTQIVKIVSDHSSKKFHIKHNITCDENHIFNTHDFKDDQNNKIPKHVRKLIADIEQQLLMQFQTKLERSTTLFNFQNSQIEVELDRGFLNVHKDQIEIYAVKFKLKQGTIQDLMSFILPRVKRYGLWLDILSKTQQGFHLAQNIQQIPAQLQMPLNLDKNDSTEIALKKVIHNCLQHLLPNSTAIASQQFNSEHVHQARVAIRRLRSALKTFDNWSQNIDLTWQTELTHLFRDLGTSRDWSMLYEEILPQLEAVDAPQLQLKAQPQHENHKISDAFKTLNFASLVLSLIQFSQQETHAQSTKSIEKSIAKNLEKLHRSIQFDAEHYLDLEIEARHRTRKRLKRLRYSIEFVSSLYDPNAVKSYLKMLKPAQESLGKYNDFIVAENLLQPYIPTQPEVWFALGWLAAEKQKALLKSQQDLLNFAQAKRFWK</sequence>
<dbReference type="PANTHER" id="PTHR39339">
    <property type="entry name" value="SLR1444 PROTEIN"/>
    <property type="match status" value="1"/>
</dbReference>
<dbReference type="SMART" id="SM00880">
    <property type="entry name" value="CHAD"/>
    <property type="match status" value="1"/>
</dbReference>
<dbReference type="InterPro" id="IPR007899">
    <property type="entry name" value="CHAD_dom"/>
</dbReference>
<dbReference type="InterPro" id="IPR038186">
    <property type="entry name" value="CHAD_dom_sf"/>
</dbReference>
<protein>
    <submittedName>
        <fullName evidence="2">CHAD domain-containing protein</fullName>
    </submittedName>
</protein>
<feature type="domain" description="CHAD" evidence="1">
    <location>
        <begin position="219"/>
        <end position="489"/>
    </location>
</feature>
<keyword evidence="3" id="KW-1185">Reference proteome</keyword>
<evidence type="ECO:0000313" key="3">
    <source>
        <dbReference type="Proteomes" id="UP000280405"/>
    </source>
</evidence>
<dbReference type="AlphaFoldDB" id="A0A3A8EUK7"/>
<dbReference type="Pfam" id="PF05235">
    <property type="entry name" value="CHAD"/>
    <property type="match status" value="1"/>
</dbReference>
<evidence type="ECO:0000313" key="2">
    <source>
        <dbReference type="EMBL" id="RKG38552.1"/>
    </source>
</evidence>
<dbReference type="InterPro" id="IPR023577">
    <property type="entry name" value="CYTH_domain"/>
</dbReference>
<dbReference type="PANTHER" id="PTHR39339:SF1">
    <property type="entry name" value="CHAD DOMAIN-CONTAINING PROTEIN"/>
    <property type="match status" value="1"/>
</dbReference>
<proteinExistence type="predicted"/>